<dbReference type="GO" id="GO:0046872">
    <property type="term" value="F:metal ion binding"/>
    <property type="evidence" value="ECO:0007669"/>
    <property type="project" value="UniProtKB-KW"/>
</dbReference>
<evidence type="ECO:0008006" key="10">
    <source>
        <dbReference type="Google" id="ProtNLM"/>
    </source>
</evidence>
<keyword evidence="7" id="KW-0460">Magnesium</keyword>
<dbReference type="InterPro" id="IPR042111">
    <property type="entry name" value="Adenylosuccinate_synth_dom3"/>
</dbReference>
<evidence type="ECO:0000256" key="6">
    <source>
        <dbReference type="ARBA" id="ARBA00022755"/>
    </source>
</evidence>
<dbReference type="PROSITE" id="PS01266">
    <property type="entry name" value="ADENYLOSUCCIN_SYN_1"/>
    <property type="match status" value="1"/>
</dbReference>
<keyword evidence="6" id="KW-0658">Purine biosynthesis</keyword>
<evidence type="ECO:0000256" key="5">
    <source>
        <dbReference type="ARBA" id="ARBA00022741"/>
    </source>
</evidence>
<dbReference type="Gene3D" id="1.10.300.10">
    <property type="entry name" value="Adenylosuccinate Synthetase, subunit A, domain 2"/>
    <property type="match status" value="1"/>
</dbReference>
<dbReference type="PROSITE" id="PS00513">
    <property type="entry name" value="ADENYLOSUCCIN_SYN_2"/>
    <property type="match status" value="1"/>
</dbReference>
<dbReference type="Gene3D" id="3.90.170.10">
    <property type="entry name" value="Adenylosuccinate Synthetase, subunit A, domain 3"/>
    <property type="match status" value="1"/>
</dbReference>
<gene>
    <name evidence="9" type="ORF">METZ01_LOCUS188487</name>
</gene>
<dbReference type="EMBL" id="UINC01038516">
    <property type="protein sequence ID" value="SVB35633.1"/>
    <property type="molecule type" value="Genomic_DNA"/>
</dbReference>
<dbReference type="GO" id="GO:0004019">
    <property type="term" value="F:adenylosuccinate synthase activity"/>
    <property type="evidence" value="ECO:0007669"/>
    <property type="project" value="InterPro"/>
</dbReference>
<evidence type="ECO:0000313" key="9">
    <source>
        <dbReference type="EMBL" id="SVB35633.1"/>
    </source>
</evidence>
<organism evidence="9">
    <name type="scientific">marine metagenome</name>
    <dbReference type="NCBI Taxonomy" id="408172"/>
    <lineage>
        <taxon>unclassified sequences</taxon>
        <taxon>metagenomes</taxon>
        <taxon>ecological metagenomes</taxon>
    </lineage>
</organism>
<evidence type="ECO:0000256" key="1">
    <source>
        <dbReference type="ARBA" id="ARBA00001946"/>
    </source>
</evidence>
<dbReference type="InterPro" id="IPR042110">
    <property type="entry name" value="Adenylosuccinate_synth_dom2"/>
</dbReference>
<comment type="subunit">
    <text evidence="2">Homodimer.</text>
</comment>
<dbReference type="AlphaFoldDB" id="A0A382DDB4"/>
<sequence>MSNTILVGAQWGDEGKGKIIDFLTGQADIVVRAQGGANAGHTVIVGRTQYILHLIPSGILRKRTTCVIGNGVVIDPVGLVEEIDGLKQNGIDPAGRLHVSDAAHMVFPYHKALDAAREALKGKGRIGTTLRGIGPAYGDKIDRTGLRMGSILNTKRFGERLQQAIKDNNTLLKSLGAKPLPVKRTMESVLKATRRLRPYVANTVQLLHEATAARKRILFEGAQGTFLDIDHGTYPYVTSSNTTAGGMCTGSGLPPTLINRVIGVAKAYTTRVGEGPMPSEDRVVGDLLHGMGREYGATTGRERRCGWFDSVTVRQAAMLNGITDLAVTNLDGLDTLGSIKVCVGYRLGGKRIDHQPSDLGQLTKCRAIYETFPGWQKQTDKIRTWKALPPNARRYAQALAKLTGTKLSHASVGPARSQTITL</sequence>
<dbReference type="InterPro" id="IPR042109">
    <property type="entry name" value="Adenylosuccinate_synth_dom1"/>
</dbReference>
<evidence type="ECO:0000256" key="4">
    <source>
        <dbReference type="ARBA" id="ARBA00022723"/>
    </source>
</evidence>
<dbReference type="HAMAP" id="MF_00011">
    <property type="entry name" value="Adenylosucc_synth"/>
    <property type="match status" value="1"/>
</dbReference>
<comment type="cofactor">
    <cofactor evidence="1">
        <name>Mg(2+)</name>
        <dbReference type="ChEBI" id="CHEBI:18420"/>
    </cofactor>
</comment>
<dbReference type="Pfam" id="PF00709">
    <property type="entry name" value="Adenylsucc_synt"/>
    <property type="match status" value="1"/>
</dbReference>
<evidence type="ECO:0000256" key="8">
    <source>
        <dbReference type="ARBA" id="ARBA00023134"/>
    </source>
</evidence>
<dbReference type="GO" id="GO:0046040">
    <property type="term" value="P:IMP metabolic process"/>
    <property type="evidence" value="ECO:0007669"/>
    <property type="project" value="TreeGrafter"/>
</dbReference>
<dbReference type="InterPro" id="IPR033128">
    <property type="entry name" value="Adenylosuccin_syn_Lys_AS"/>
</dbReference>
<dbReference type="GO" id="GO:0005737">
    <property type="term" value="C:cytoplasm"/>
    <property type="evidence" value="ECO:0007669"/>
    <property type="project" value="TreeGrafter"/>
</dbReference>
<dbReference type="InterPro" id="IPR027417">
    <property type="entry name" value="P-loop_NTPase"/>
</dbReference>
<dbReference type="InterPro" id="IPR018220">
    <property type="entry name" value="Adenylosuccin_syn_GTP-bd"/>
</dbReference>
<dbReference type="CDD" id="cd03108">
    <property type="entry name" value="AdSS"/>
    <property type="match status" value="1"/>
</dbReference>
<evidence type="ECO:0000256" key="2">
    <source>
        <dbReference type="ARBA" id="ARBA00011738"/>
    </source>
</evidence>
<dbReference type="Gene3D" id="3.40.440.10">
    <property type="entry name" value="Adenylosuccinate Synthetase, subunit A, domain 1"/>
    <property type="match status" value="1"/>
</dbReference>
<dbReference type="NCBIfam" id="NF002223">
    <property type="entry name" value="PRK01117.1"/>
    <property type="match status" value="1"/>
</dbReference>
<keyword evidence="3" id="KW-0436">Ligase</keyword>
<dbReference type="FunFam" id="1.10.300.10:FF:000001">
    <property type="entry name" value="Adenylosuccinate synthetase"/>
    <property type="match status" value="1"/>
</dbReference>
<dbReference type="SUPFAM" id="SSF52540">
    <property type="entry name" value="P-loop containing nucleoside triphosphate hydrolases"/>
    <property type="match status" value="1"/>
</dbReference>
<protein>
    <recommendedName>
        <fullName evidence="10">Adenylosuccinate synthetase</fullName>
    </recommendedName>
</protein>
<evidence type="ECO:0000256" key="7">
    <source>
        <dbReference type="ARBA" id="ARBA00022842"/>
    </source>
</evidence>
<keyword evidence="4" id="KW-0479">Metal-binding</keyword>
<dbReference type="FunFam" id="3.90.170.10:FF:000001">
    <property type="entry name" value="Adenylosuccinate synthetase"/>
    <property type="match status" value="1"/>
</dbReference>
<dbReference type="NCBIfam" id="TIGR00184">
    <property type="entry name" value="purA"/>
    <property type="match status" value="1"/>
</dbReference>
<dbReference type="PANTHER" id="PTHR11846:SF0">
    <property type="entry name" value="ADENYLOSUCCINATE SYNTHETASE"/>
    <property type="match status" value="1"/>
</dbReference>
<proteinExistence type="inferred from homology"/>
<reference evidence="9" key="1">
    <citation type="submission" date="2018-05" db="EMBL/GenBank/DDBJ databases">
        <authorList>
            <person name="Lanie J.A."/>
            <person name="Ng W.-L."/>
            <person name="Kazmierczak K.M."/>
            <person name="Andrzejewski T.M."/>
            <person name="Davidsen T.M."/>
            <person name="Wayne K.J."/>
            <person name="Tettelin H."/>
            <person name="Glass J.I."/>
            <person name="Rusch D."/>
            <person name="Podicherti R."/>
            <person name="Tsui H.-C.T."/>
            <person name="Winkler M.E."/>
        </authorList>
    </citation>
    <scope>NUCLEOTIDE SEQUENCE</scope>
</reference>
<keyword evidence="5" id="KW-0547">Nucleotide-binding</keyword>
<dbReference type="GO" id="GO:0005525">
    <property type="term" value="F:GTP binding"/>
    <property type="evidence" value="ECO:0007669"/>
    <property type="project" value="UniProtKB-KW"/>
</dbReference>
<dbReference type="InterPro" id="IPR001114">
    <property type="entry name" value="Adenylosuccinate_synthetase"/>
</dbReference>
<dbReference type="GO" id="GO:0044208">
    <property type="term" value="P:'de novo' AMP biosynthetic process"/>
    <property type="evidence" value="ECO:0007669"/>
    <property type="project" value="TreeGrafter"/>
</dbReference>
<name>A0A382DDB4_9ZZZZ</name>
<accession>A0A382DDB4</accession>
<dbReference type="SMART" id="SM00788">
    <property type="entry name" value="Adenylsucc_synt"/>
    <property type="match status" value="1"/>
</dbReference>
<dbReference type="PANTHER" id="PTHR11846">
    <property type="entry name" value="ADENYLOSUCCINATE SYNTHETASE"/>
    <property type="match status" value="1"/>
</dbReference>
<keyword evidence="8" id="KW-0342">GTP-binding</keyword>
<evidence type="ECO:0000256" key="3">
    <source>
        <dbReference type="ARBA" id="ARBA00022598"/>
    </source>
</evidence>